<keyword evidence="1" id="KW-0812">Transmembrane</keyword>
<proteinExistence type="predicted"/>
<dbReference type="OrthoDB" id="7054443at2"/>
<keyword evidence="3" id="KW-1185">Reference proteome</keyword>
<gene>
    <name evidence="2" type="ORF">SAMN04487865_1001209</name>
</gene>
<dbReference type="EMBL" id="FOSF01000001">
    <property type="protein sequence ID" value="SFJ76209.1"/>
    <property type="molecule type" value="Genomic_DNA"/>
</dbReference>
<keyword evidence="1" id="KW-0472">Membrane</keyword>
<keyword evidence="1" id="KW-1133">Transmembrane helix</keyword>
<evidence type="ECO:0000313" key="3">
    <source>
        <dbReference type="Proteomes" id="UP000243374"/>
    </source>
</evidence>
<feature type="transmembrane region" description="Helical" evidence="1">
    <location>
        <begin position="12"/>
        <end position="36"/>
    </location>
</feature>
<organism evidence="2 3">
    <name type="scientific">Succinivibrio dextrinosolvens</name>
    <dbReference type="NCBI Taxonomy" id="83771"/>
    <lineage>
        <taxon>Bacteria</taxon>
        <taxon>Pseudomonadati</taxon>
        <taxon>Pseudomonadota</taxon>
        <taxon>Gammaproteobacteria</taxon>
        <taxon>Aeromonadales</taxon>
        <taxon>Succinivibrionaceae</taxon>
        <taxon>Succinivibrio</taxon>
    </lineage>
</organism>
<reference evidence="2 3" key="1">
    <citation type="submission" date="2016-10" db="EMBL/GenBank/DDBJ databases">
        <authorList>
            <person name="Varghese N."/>
            <person name="Submissions S."/>
        </authorList>
    </citation>
    <scope>NUCLEOTIDE SEQUENCE [LARGE SCALE GENOMIC DNA]</scope>
    <source>
        <strain evidence="2 3">22B</strain>
    </source>
</reference>
<sequence>MPIFNKMSVRGKLVSAFFSIIILTILIAAISLVQLFKTNEVIKYVHFILGVRYEAVSKIYYSMESVDEICFEIQSDLKNYTPQKEEQLVAQLNSLKEATDFIDKTDTNNRKNVDPIAAGVKEYIALANEKFLPTVQKKNSPMAQIIYEKKSV</sequence>
<dbReference type="RefSeq" id="WP_074838178.1">
    <property type="nucleotide sequence ID" value="NZ_CP047056.1"/>
</dbReference>
<protein>
    <recommendedName>
        <fullName evidence="4">Four helix bundle sensory module for signal transduction</fullName>
    </recommendedName>
</protein>
<evidence type="ECO:0000256" key="1">
    <source>
        <dbReference type="SAM" id="Phobius"/>
    </source>
</evidence>
<name>A0A662Z7Z8_9GAMM</name>
<evidence type="ECO:0000313" key="2">
    <source>
        <dbReference type="EMBL" id="SFJ76209.1"/>
    </source>
</evidence>
<accession>A0A662Z7Z8</accession>
<evidence type="ECO:0008006" key="4">
    <source>
        <dbReference type="Google" id="ProtNLM"/>
    </source>
</evidence>
<dbReference type="AlphaFoldDB" id="A0A662Z7Z8"/>
<dbReference type="Proteomes" id="UP000243374">
    <property type="component" value="Unassembled WGS sequence"/>
</dbReference>